<keyword evidence="5" id="KW-1185">Reference proteome</keyword>
<gene>
    <name evidence="4" type="ORF">AUR04nite_06820</name>
</gene>
<evidence type="ECO:0000256" key="2">
    <source>
        <dbReference type="SAM" id="SignalP"/>
    </source>
</evidence>
<dbReference type="PROSITE" id="PS51257">
    <property type="entry name" value="PROKAR_LIPOPROTEIN"/>
    <property type="match status" value="1"/>
</dbReference>
<evidence type="ECO:0000313" key="5">
    <source>
        <dbReference type="Proteomes" id="UP000316612"/>
    </source>
</evidence>
<dbReference type="AlphaFoldDB" id="A0A4Y4DNG0"/>
<name>A0A4Y4DNG0_GLUUR</name>
<proteinExistence type="predicted"/>
<feature type="domain" description="Excalibur calcium-binding" evidence="3">
    <location>
        <begin position="198"/>
        <end position="234"/>
    </location>
</feature>
<feature type="compositionally biased region" description="Low complexity" evidence="1">
    <location>
        <begin position="46"/>
        <end position="60"/>
    </location>
</feature>
<dbReference type="RefSeq" id="WP_141361910.1">
    <property type="nucleotide sequence ID" value="NZ_BAAAJL010000003.1"/>
</dbReference>
<feature type="chain" id="PRO_5038503991" description="Excalibur calcium-binding domain-containing protein" evidence="2">
    <location>
        <begin position="39"/>
        <end position="234"/>
    </location>
</feature>
<dbReference type="SMART" id="SM00894">
    <property type="entry name" value="Excalibur"/>
    <property type="match status" value="1"/>
</dbReference>
<evidence type="ECO:0000313" key="4">
    <source>
        <dbReference type="EMBL" id="GED05150.1"/>
    </source>
</evidence>
<sequence length="234" mass="23978">MPIFRSQSPSLRTASPQRVAAGLGIAIALLFSSGCAAATQADEPESSSTDLAASSTASPSGMPSESPTEIASFLGQECDSDELVMEQGDQQLFCDADASGALLWTTQDEHVAALALAQKKADDEKAAKKAAAEKAAADKKIAAEKAAAEKKAAQKLEAEKKAAREAAAKAEAKQKAAAKKAAQKTAAPKAKKAPTNTFYKNCTAVRAAGAAPIYAGDAGYSRKLDRDGDGVACE</sequence>
<dbReference type="Pfam" id="PF05901">
    <property type="entry name" value="Excalibur"/>
    <property type="match status" value="1"/>
</dbReference>
<dbReference type="InterPro" id="IPR008613">
    <property type="entry name" value="Excalibur_Ca-bd_domain"/>
</dbReference>
<feature type="region of interest" description="Disordered" evidence="1">
    <location>
        <begin position="39"/>
        <end position="68"/>
    </location>
</feature>
<evidence type="ECO:0000256" key="1">
    <source>
        <dbReference type="SAM" id="MobiDB-lite"/>
    </source>
</evidence>
<dbReference type="EMBL" id="BJNY01000002">
    <property type="protein sequence ID" value="GED05150.1"/>
    <property type="molecule type" value="Genomic_DNA"/>
</dbReference>
<evidence type="ECO:0000259" key="3">
    <source>
        <dbReference type="SMART" id="SM00894"/>
    </source>
</evidence>
<organism evidence="4 5">
    <name type="scientific">Glutamicibacter uratoxydans</name>
    <name type="common">Arthrobacter uratoxydans</name>
    <dbReference type="NCBI Taxonomy" id="43667"/>
    <lineage>
        <taxon>Bacteria</taxon>
        <taxon>Bacillati</taxon>
        <taxon>Actinomycetota</taxon>
        <taxon>Actinomycetes</taxon>
        <taxon>Micrococcales</taxon>
        <taxon>Micrococcaceae</taxon>
        <taxon>Glutamicibacter</taxon>
    </lineage>
</organism>
<feature type="compositionally biased region" description="Basic and acidic residues" evidence="1">
    <location>
        <begin position="144"/>
        <end position="174"/>
    </location>
</feature>
<feature type="signal peptide" evidence="2">
    <location>
        <begin position="1"/>
        <end position="38"/>
    </location>
</feature>
<keyword evidence="2" id="KW-0732">Signal</keyword>
<protein>
    <recommendedName>
        <fullName evidence="3">Excalibur calcium-binding domain-containing protein</fullName>
    </recommendedName>
</protein>
<reference evidence="4 5" key="1">
    <citation type="submission" date="2019-06" db="EMBL/GenBank/DDBJ databases">
        <title>Whole genome shotgun sequence of Glutamicibacter uratoxydans NBRC 15515.</title>
        <authorList>
            <person name="Hosoyama A."/>
            <person name="Uohara A."/>
            <person name="Ohji S."/>
            <person name="Ichikawa N."/>
        </authorList>
    </citation>
    <scope>NUCLEOTIDE SEQUENCE [LARGE SCALE GENOMIC DNA]</scope>
    <source>
        <strain evidence="4 5">NBRC 15515</strain>
    </source>
</reference>
<dbReference type="Proteomes" id="UP000316612">
    <property type="component" value="Unassembled WGS sequence"/>
</dbReference>
<dbReference type="OrthoDB" id="4337778at2"/>
<accession>A0A4Y4DNG0</accession>
<comment type="caution">
    <text evidence="4">The sequence shown here is derived from an EMBL/GenBank/DDBJ whole genome shotgun (WGS) entry which is preliminary data.</text>
</comment>
<feature type="region of interest" description="Disordered" evidence="1">
    <location>
        <begin position="144"/>
        <end position="193"/>
    </location>
</feature>